<reference evidence="3" key="1">
    <citation type="journal article" date="2021" name="Nat. Microbiol.">
        <title>Cocultivation of an ultrasmall environmental parasitic bacterium with lytic ability against bacteria associated with wastewater foams.</title>
        <authorList>
            <person name="Batinovic S."/>
            <person name="Rose J.J.A."/>
            <person name="Ratcliffe J."/>
            <person name="Seviour R.J."/>
            <person name="Petrovski S."/>
        </authorList>
    </citation>
    <scope>NUCLEOTIDE SEQUENCE</scope>
    <source>
        <strain evidence="3">CON9</strain>
    </source>
</reference>
<keyword evidence="1" id="KW-0560">Oxidoreductase</keyword>
<feature type="domain" description="Pyridoxamine 5'-phosphate oxidase N-terminal" evidence="2">
    <location>
        <begin position="57"/>
        <end position="128"/>
    </location>
</feature>
<dbReference type="PANTHER" id="PTHR35176:SF4">
    <property type="entry name" value="PYRIDOXAMINE 5'-PHOSPHATE OXIDASE-RELATED FMN-BINDING"/>
    <property type="match status" value="1"/>
</dbReference>
<keyword evidence="4" id="KW-1185">Reference proteome</keyword>
<evidence type="ECO:0000313" key="4">
    <source>
        <dbReference type="Proteomes" id="UP001059836"/>
    </source>
</evidence>
<gene>
    <name evidence="3" type="ORF">GII31_10170</name>
</gene>
<sequence length="187" mass="20381">MNLRSATPDNPLPDAAALAPLTRAGIDRPTMPEGYGVENATIVLDWATVLGKLAAATHYWLGSVRPDGTPHTVPRWGVWLDDRFFYDGAPTTVHTRNVEANPACTLTLESGTDVVIVEGTSIAVRALADGFGQRLATAFGKYHDLDYRPGPDSWESPTDGGGLRAITPHRVMAWSRFPDDCTRFRFT</sequence>
<dbReference type="InterPro" id="IPR052019">
    <property type="entry name" value="F420H2_bilvrd_red/Heme_oxyg"/>
</dbReference>
<proteinExistence type="predicted"/>
<dbReference type="PANTHER" id="PTHR35176">
    <property type="entry name" value="HEME OXYGENASE HI_0854-RELATED"/>
    <property type="match status" value="1"/>
</dbReference>
<dbReference type="Proteomes" id="UP001059836">
    <property type="component" value="Chromosome"/>
</dbReference>
<evidence type="ECO:0000313" key="3">
    <source>
        <dbReference type="EMBL" id="QHN35196.1"/>
    </source>
</evidence>
<dbReference type="EMBL" id="CP045809">
    <property type="protein sequence ID" value="QHN35196.1"/>
    <property type="molecule type" value="Genomic_DNA"/>
</dbReference>
<accession>A0ABX6IIL8</accession>
<dbReference type="RefSeq" id="WP_213249194.1">
    <property type="nucleotide sequence ID" value="NZ_CP045806.1"/>
</dbReference>
<name>A0ABX6IIL8_9ACTN</name>
<evidence type="ECO:0000259" key="2">
    <source>
        <dbReference type="Pfam" id="PF01243"/>
    </source>
</evidence>
<dbReference type="SUPFAM" id="SSF50475">
    <property type="entry name" value="FMN-binding split barrel"/>
    <property type="match status" value="1"/>
</dbReference>
<dbReference type="Gene3D" id="2.30.110.10">
    <property type="entry name" value="Electron Transport, Fmn-binding Protein, Chain A"/>
    <property type="match status" value="1"/>
</dbReference>
<evidence type="ECO:0000256" key="1">
    <source>
        <dbReference type="ARBA" id="ARBA00023002"/>
    </source>
</evidence>
<protein>
    <submittedName>
        <fullName evidence="3">Pyridoxamine 5'-phosphate oxidase</fullName>
    </submittedName>
</protein>
<dbReference type="InterPro" id="IPR011576">
    <property type="entry name" value="Pyridox_Oxase_N"/>
</dbReference>
<dbReference type="Pfam" id="PF01243">
    <property type="entry name" value="PNPOx_N"/>
    <property type="match status" value="1"/>
</dbReference>
<dbReference type="InterPro" id="IPR012349">
    <property type="entry name" value="Split_barrel_FMN-bd"/>
</dbReference>
<organism evidence="3 4">
    <name type="scientific">Gordonia pseudamarae</name>
    <dbReference type="NCBI Taxonomy" id="2831662"/>
    <lineage>
        <taxon>Bacteria</taxon>
        <taxon>Bacillati</taxon>
        <taxon>Actinomycetota</taxon>
        <taxon>Actinomycetes</taxon>
        <taxon>Mycobacteriales</taxon>
        <taxon>Gordoniaceae</taxon>
        <taxon>Gordonia</taxon>
    </lineage>
</organism>